<protein>
    <submittedName>
        <fullName evidence="1">Unannotated protein</fullName>
    </submittedName>
</protein>
<dbReference type="EMBL" id="CAFBPZ010000012">
    <property type="protein sequence ID" value="CAB5035589.1"/>
    <property type="molecule type" value="Genomic_DNA"/>
</dbReference>
<dbReference type="AlphaFoldDB" id="A0A6J7S3K6"/>
<dbReference type="InterPro" id="IPR000760">
    <property type="entry name" value="Inositol_monophosphatase-like"/>
</dbReference>
<dbReference type="PANTHER" id="PTHR20854">
    <property type="entry name" value="INOSITOL MONOPHOSPHATASE"/>
    <property type="match status" value="1"/>
</dbReference>
<gene>
    <name evidence="1" type="ORF">UFOPK4237_00333</name>
</gene>
<dbReference type="PANTHER" id="PTHR20854:SF4">
    <property type="entry name" value="INOSITOL-1-MONOPHOSPHATASE-RELATED"/>
    <property type="match status" value="1"/>
</dbReference>
<dbReference type="PRINTS" id="PR00377">
    <property type="entry name" value="IMPHPHTASES"/>
</dbReference>
<organism evidence="1">
    <name type="scientific">freshwater metagenome</name>
    <dbReference type="NCBI Taxonomy" id="449393"/>
    <lineage>
        <taxon>unclassified sequences</taxon>
        <taxon>metagenomes</taxon>
        <taxon>ecological metagenomes</taxon>
    </lineage>
</organism>
<dbReference type="Pfam" id="PF00459">
    <property type="entry name" value="Inositol_P"/>
    <property type="match status" value="1"/>
</dbReference>
<evidence type="ECO:0000313" key="1">
    <source>
        <dbReference type="EMBL" id="CAB5035589.1"/>
    </source>
</evidence>
<sequence length="279" mass="30452">MNLMEAEMTQLNDQELSILIAQQAGQLLLKLRDSYGDPATWDKEKATSLRKQGDRLAHEHLAAALAEHRPTDALLSEEGADNDDRLSATRLWIVDPLDGTWEYGQGRADFAVHVALWEPELKKLSACTVDLPAQGVCRAMSDAVADEPAFPTDRPVRVVASRNRPPVFLGPALEILGKTMAAAGITQHGCELIDVGSVGAKVNELVSGRAELYVHESGFYEWDVAAPYGVARHYGFIPSHVDGAEIEFNHMPPWVPSLMVSHPLIVDMARDALAEASRG</sequence>
<accession>A0A6J7S3K6</accession>
<name>A0A6J7S3K6_9ZZZZ</name>
<reference evidence="1" key="1">
    <citation type="submission" date="2020-05" db="EMBL/GenBank/DDBJ databases">
        <authorList>
            <person name="Chiriac C."/>
            <person name="Salcher M."/>
            <person name="Ghai R."/>
            <person name="Kavagutti S V."/>
        </authorList>
    </citation>
    <scope>NUCLEOTIDE SEQUENCE</scope>
</reference>
<dbReference type="GO" id="GO:0007165">
    <property type="term" value="P:signal transduction"/>
    <property type="evidence" value="ECO:0007669"/>
    <property type="project" value="TreeGrafter"/>
</dbReference>
<dbReference type="SUPFAM" id="SSF56655">
    <property type="entry name" value="Carbohydrate phosphatase"/>
    <property type="match status" value="1"/>
</dbReference>
<proteinExistence type="predicted"/>
<dbReference type="GO" id="GO:0006020">
    <property type="term" value="P:inositol metabolic process"/>
    <property type="evidence" value="ECO:0007669"/>
    <property type="project" value="TreeGrafter"/>
</dbReference>
<dbReference type="GO" id="GO:0008934">
    <property type="term" value="F:inositol monophosphate 1-phosphatase activity"/>
    <property type="evidence" value="ECO:0007669"/>
    <property type="project" value="TreeGrafter"/>
</dbReference>
<dbReference type="Gene3D" id="3.40.190.80">
    <property type="match status" value="1"/>
</dbReference>
<dbReference type="Gene3D" id="3.30.540.10">
    <property type="entry name" value="Fructose-1,6-Bisphosphatase, subunit A, domain 1"/>
    <property type="match status" value="1"/>
</dbReference>